<dbReference type="InterPro" id="IPR008984">
    <property type="entry name" value="SMAD_FHA_dom_sf"/>
</dbReference>
<comment type="caution">
    <text evidence="2">The sequence shown here is derived from an EMBL/GenBank/DDBJ whole genome shotgun (WGS) entry which is preliminary data.</text>
</comment>
<feature type="compositionally biased region" description="Basic and acidic residues" evidence="1">
    <location>
        <begin position="220"/>
        <end position="237"/>
    </location>
</feature>
<reference evidence="2 3" key="1">
    <citation type="submission" date="2024-08" db="EMBL/GenBank/DDBJ databases">
        <title>Insights into the chromosomal genome structure of Flemingia macrophylla.</title>
        <authorList>
            <person name="Ding Y."/>
            <person name="Zhao Y."/>
            <person name="Bi W."/>
            <person name="Wu M."/>
            <person name="Zhao G."/>
            <person name="Gong Y."/>
            <person name="Li W."/>
            <person name="Zhang P."/>
        </authorList>
    </citation>
    <scope>NUCLEOTIDE SEQUENCE [LARGE SCALE GENOMIC DNA]</scope>
    <source>
        <strain evidence="2">DYQJB</strain>
        <tissue evidence="2">Leaf</tissue>
    </source>
</reference>
<name>A0ABD1M9E9_9FABA</name>
<protein>
    <recommendedName>
        <fullName evidence="4">SMAD/FHA domain-containing protein</fullName>
    </recommendedName>
</protein>
<feature type="compositionally biased region" description="Acidic residues" evidence="1">
    <location>
        <begin position="257"/>
        <end position="285"/>
    </location>
</feature>
<dbReference type="SUPFAM" id="SSF49879">
    <property type="entry name" value="SMAD/FHA domain"/>
    <property type="match status" value="1"/>
</dbReference>
<dbReference type="Gene3D" id="2.60.200.20">
    <property type="match status" value="1"/>
</dbReference>
<feature type="compositionally biased region" description="Basic residues" evidence="1">
    <location>
        <begin position="206"/>
        <end position="215"/>
    </location>
</feature>
<evidence type="ECO:0000256" key="1">
    <source>
        <dbReference type="SAM" id="MobiDB-lite"/>
    </source>
</evidence>
<organism evidence="2 3">
    <name type="scientific">Flemingia macrophylla</name>
    <dbReference type="NCBI Taxonomy" id="520843"/>
    <lineage>
        <taxon>Eukaryota</taxon>
        <taxon>Viridiplantae</taxon>
        <taxon>Streptophyta</taxon>
        <taxon>Embryophyta</taxon>
        <taxon>Tracheophyta</taxon>
        <taxon>Spermatophyta</taxon>
        <taxon>Magnoliopsida</taxon>
        <taxon>eudicotyledons</taxon>
        <taxon>Gunneridae</taxon>
        <taxon>Pentapetalae</taxon>
        <taxon>rosids</taxon>
        <taxon>fabids</taxon>
        <taxon>Fabales</taxon>
        <taxon>Fabaceae</taxon>
        <taxon>Papilionoideae</taxon>
        <taxon>50 kb inversion clade</taxon>
        <taxon>NPAAA clade</taxon>
        <taxon>indigoferoid/millettioid clade</taxon>
        <taxon>Phaseoleae</taxon>
        <taxon>Flemingia</taxon>
    </lineage>
</organism>
<dbReference type="Proteomes" id="UP001603857">
    <property type="component" value="Unassembled WGS sequence"/>
</dbReference>
<dbReference type="PANTHER" id="PTHR37733:SF1">
    <property type="entry name" value="SMAD_FHA DOMAIN-CONTAINING PROTEIN"/>
    <property type="match status" value="1"/>
</dbReference>
<feature type="region of interest" description="Disordered" evidence="1">
    <location>
        <begin position="183"/>
        <end position="285"/>
    </location>
</feature>
<dbReference type="EMBL" id="JBGMDY010000006">
    <property type="protein sequence ID" value="KAL2332267.1"/>
    <property type="molecule type" value="Genomic_DNA"/>
</dbReference>
<dbReference type="AlphaFoldDB" id="A0ABD1M9E9"/>
<dbReference type="CDD" id="cd22671">
    <property type="entry name" value="FHA_APTX-like"/>
    <property type="match status" value="1"/>
</dbReference>
<evidence type="ECO:0000313" key="2">
    <source>
        <dbReference type="EMBL" id="KAL2332267.1"/>
    </source>
</evidence>
<proteinExistence type="predicted"/>
<sequence>MEVEVEGGDGSKVAFWKDKEAVLGRGCGFNTQDRTVSRRHVSLRLNDSDSEVANARVSFEVVGKNPFWVYDGEALRLFRSFEKGHLQLGHRFCFSANAPLWFTLNITQTQPQLNLDAIDVSELDPIKEFGFLVMGHEFDHYPKGRIRNVKNWEWFIDEPGKDSEDEEDLEKERRKLRAKRKLGKVNEDDEWTGDSEDDKDLVANVRKGKHPRYSTRSKGGNKDTRASKNSKQKREASVGETVQEDEDEETLGGFIVTDEDDDQEVENDEEEEEEEFEDDDEEMED</sequence>
<feature type="compositionally biased region" description="Acidic residues" evidence="1">
    <location>
        <begin position="187"/>
        <end position="199"/>
    </location>
</feature>
<accession>A0ABD1M9E9</accession>
<evidence type="ECO:0000313" key="3">
    <source>
        <dbReference type="Proteomes" id="UP001603857"/>
    </source>
</evidence>
<evidence type="ECO:0008006" key="4">
    <source>
        <dbReference type="Google" id="ProtNLM"/>
    </source>
</evidence>
<keyword evidence="3" id="KW-1185">Reference proteome</keyword>
<gene>
    <name evidence="2" type="ORF">Fmac_019848</name>
</gene>
<dbReference type="PANTHER" id="PTHR37733">
    <property type="entry name" value="SMAD/FHA DOMAIN-CONTAINING PROTEIN"/>
    <property type="match status" value="1"/>
</dbReference>